<keyword evidence="1" id="KW-0472">Membrane</keyword>
<dbReference type="PANTHER" id="PTHR33987">
    <property type="entry name" value="CALCINEURIN-LIKE METALLO-PHOSPHOESTERASE SUPERFAMILY PROTEIN"/>
    <property type="match status" value="1"/>
</dbReference>
<organism evidence="3 4">
    <name type="scientific">Longibacter salinarum</name>
    <dbReference type="NCBI Taxonomy" id="1850348"/>
    <lineage>
        <taxon>Bacteria</taxon>
        <taxon>Pseudomonadati</taxon>
        <taxon>Rhodothermota</taxon>
        <taxon>Rhodothermia</taxon>
        <taxon>Rhodothermales</taxon>
        <taxon>Salisaetaceae</taxon>
        <taxon>Longibacter</taxon>
    </lineage>
</organism>
<feature type="domain" description="PhoD-like phosphatase metallophosphatase" evidence="2">
    <location>
        <begin position="173"/>
        <end position="386"/>
    </location>
</feature>
<dbReference type="Pfam" id="PF09423">
    <property type="entry name" value="PhoD"/>
    <property type="match status" value="1"/>
</dbReference>
<dbReference type="Proteomes" id="UP000220102">
    <property type="component" value="Unassembled WGS sequence"/>
</dbReference>
<sequence length="482" mass="53207">MHSTSDPAARHYKVRSSGSTTVTALVLVITLFVLVVGCRYMHGANTPSPAVIPDSTTILWTGAVTSTTARIVAGTDYNPADVRLHIDTLSSFRSPDTIRGMPAERGRMQDDALAGIVHFDLSDLQPGTRYHYRLLARGDVLPERVGTFTTFDDGPQSFRVILGGCTETGSRHPVFDSIRVASPDLFLHLGDMHYSDIARPELERYRQAYATVHASPEQSRLFRSVPLAYMWDDHDYGPNNSSGAAEVQDIAQRAYRGLVPHYALPAGTTGTVQQAFSVGRVHFILSDLRSARTRNAAPDNASKTMMGVQQKKWFKDELLRARDAAVIIWVSSVPWIANDLQENDRWSGFTTERAELARYIDSVGVASKLVIASGDAHMVALDDGTNNVYGPGDGIRTPVVQAAALDRRGSAKGGPYTIGPYPNRFSLRGANDGQYVRMDIEDDAGDEVCVTWTGRRWAYDEQRMTDLFRWEQCFSAEEASPR</sequence>
<keyword evidence="1" id="KW-0812">Transmembrane</keyword>
<dbReference type="OrthoDB" id="9763616at2"/>
<evidence type="ECO:0000256" key="1">
    <source>
        <dbReference type="SAM" id="Phobius"/>
    </source>
</evidence>
<dbReference type="Gene3D" id="3.60.21.70">
    <property type="entry name" value="PhoD-like phosphatase"/>
    <property type="match status" value="1"/>
</dbReference>
<dbReference type="InterPro" id="IPR018946">
    <property type="entry name" value="PhoD-like_MPP"/>
</dbReference>
<dbReference type="InterPro" id="IPR038607">
    <property type="entry name" value="PhoD-like_sf"/>
</dbReference>
<name>A0A2A8CYD6_9BACT</name>
<dbReference type="Gene3D" id="2.60.40.380">
    <property type="entry name" value="Purple acid phosphatase-like, N-terminal"/>
    <property type="match status" value="1"/>
</dbReference>
<dbReference type="EMBL" id="PDEQ01000003">
    <property type="protein sequence ID" value="PEN13749.1"/>
    <property type="molecule type" value="Genomic_DNA"/>
</dbReference>
<protein>
    <recommendedName>
        <fullName evidence="2">PhoD-like phosphatase metallophosphatase domain-containing protein</fullName>
    </recommendedName>
</protein>
<dbReference type="PANTHER" id="PTHR33987:SF1">
    <property type="entry name" value="CALCINEURIN-LIKE METALLO-PHOSPHOESTERASE SUPERFAMILY PROTEIN"/>
    <property type="match status" value="1"/>
</dbReference>
<keyword evidence="4" id="KW-1185">Reference proteome</keyword>
<keyword evidence="1" id="KW-1133">Transmembrane helix</keyword>
<evidence type="ECO:0000313" key="3">
    <source>
        <dbReference type="EMBL" id="PEN13749.1"/>
    </source>
</evidence>
<dbReference type="CDD" id="cd07389">
    <property type="entry name" value="MPP_PhoD"/>
    <property type="match status" value="1"/>
</dbReference>
<feature type="transmembrane region" description="Helical" evidence="1">
    <location>
        <begin position="21"/>
        <end position="42"/>
    </location>
</feature>
<gene>
    <name evidence="3" type="ORF">CRI94_06655</name>
</gene>
<accession>A0A2A8CYD6</accession>
<evidence type="ECO:0000313" key="4">
    <source>
        <dbReference type="Proteomes" id="UP000220102"/>
    </source>
</evidence>
<evidence type="ECO:0000259" key="2">
    <source>
        <dbReference type="Pfam" id="PF09423"/>
    </source>
</evidence>
<reference evidence="3 4" key="1">
    <citation type="submission" date="2017-10" db="EMBL/GenBank/DDBJ databases">
        <title>Draft genome of Longibacter Salinarum.</title>
        <authorList>
            <person name="Goh K.M."/>
            <person name="Shamsir M.S."/>
            <person name="Lim S.W."/>
        </authorList>
    </citation>
    <scope>NUCLEOTIDE SEQUENCE [LARGE SCALE GENOMIC DNA]</scope>
    <source>
        <strain evidence="3 4">KCTC 52045</strain>
    </source>
</reference>
<dbReference type="InterPro" id="IPR029052">
    <property type="entry name" value="Metallo-depent_PP-like"/>
</dbReference>
<proteinExistence type="predicted"/>
<comment type="caution">
    <text evidence="3">The sequence shown here is derived from an EMBL/GenBank/DDBJ whole genome shotgun (WGS) entry which is preliminary data.</text>
</comment>
<dbReference type="SUPFAM" id="SSF56300">
    <property type="entry name" value="Metallo-dependent phosphatases"/>
    <property type="match status" value="1"/>
</dbReference>
<dbReference type="AlphaFoldDB" id="A0A2A8CYD6"/>